<protein>
    <submittedName>
        <fullName evidence="1">PIG-L family deacetylase</fullName>
    </submittedName>
</protein>
<dbReference type="PANTHER" id="PTHR12993:SF30">
    <property type="entry name" value="N-ACETYL-ALPHA-D-GLUCOSAMINYL L-MALATE DEACETYLASE 1"/>
    <property type="match status" value="1"/>
</dbReference>
<organism evidence="1 2">
    <name type="scientific">Candidatus Segetimicrobium genomatis</name>
    <dbReference type="NCBI Taxonomy" id="2569760"/>
    <lineage>
        <taxon>Bacteria</taxon>
        <taxon>Bacillati</taxon>
        <taxon>Candidatus Sysuimicrobiota</taxon>
        <taxon>Candidatus Sysuimicrobiia</taxon>
        <taxon>Candidatus Sysuimicrobiales</taxon>
        <taxon>Candidatus Segetimicrobiaceae</taxon>
        <taxon>Candidatus Segetimicrobium</taxon>
    </lineage>
</organism>
<dbReference type="EMBL" id="VBAP01000046">
    <property type="protein sequence ID" value="TMI75207.1"/>
    <property type="molecule type" value="Genomic_DNA"/>
</dbReference>
<dbReference type="InterPro" id="IPR024078">
    <property type="entry name" value="LmbE-like_dom_sf"/>
</dbReference>
<name>A0A537IVC3_9BACT</name>
<gene>
    <name evidence="1" type="ORF">E6H05_06925</name>
</gene>
<dbReference type="Pfam" id="PF02585">
    <property type="entry name" value="PIG-L"/>
    <property type="match status" value="1"/>
</dbReference>
<dbReference type="GO" id="GO:0016811">
    <property type="term" value="F:hydrolase activity, acting on carbon-nitrogen (but not peptide) bonds, in linear amides"/>
    <property type="evidence" value="ECO:0007669"/>
    <property type="project" value="TreeGrafter"/>
</dbReference>
<evidence type="ECO:0000313" key="1">
    <source>
        <dbReference type="EMBL" id="TMI75207.1"/>
    </source>
</evidence>
<dbReference type="InterPro" id="IPR003737">
    <property type="entry name" value="GlcNAc_PI_deacetylase-related"/>
</dbReference>
<dbReference type="Gene3D" id="3.40.50.10320">
    <property type="entry name" value="LmbE-like"/>
    <property type="match status" value="1"/>
</dbReference>
<accession>A0A537IVC3</accession>
<dbReference type="SUPFAM" id="SSF102588">
    <property type="entry name" value="LmbE-like"/>
    <property type="match status" value="1"/>
</dbReference>
<sequence>MLALDLARDVEGSLRVLCLGAHSDDIEIGCGGTILQLVSACPQAVFHWVVFSADPEREREARHSAGLFLQSQCRHQVVVKRFRDGFFPYVGAEIKEYFEVLKHAVSPDVIFTHYRGDRHQDHRLLSELTWNTFRDHLILEYELPKYDGDLGSPNCYVPLDDTVCQLKTEYLTAAFKSQLGKRWFSSDTFRGLMRLRGIEAAAPAGYAEAFYAHKLVVSPNHRDSS</sequence>
<dbReference type="PANTHER" id="PTHR12993">
    <property type="entry name" value="N-ACETYLGLUCOSAMINYL-PHOSPHATIDYLINOSITOL DE-N-ACETYLASE-RELATED"/>
    <property type="match status" value="1"/>
</dbReference>
<dbReference type="Proteomes" id="UP000318834">
    <property type="component" value="Unassembled WGS sequence"/>
</dbReference>
<evidence type="ECO:0000313" key="2">
    <source>
        <dbReference type="Proteomes" id="UP000318834"/>
    </source>
</evidence>
<reference evidence="1 2" key="1">
    <citation type="journal article" date="2019" name="Nat. Microbiol.">
        <title>Mediterranean grassland soil C-N compound turnover is dependent on rainfall and depth, and is mediated by genomically divergent microorganisms.</title>
        <authorList>
            <person name="Diamond S."/>
            <person name="Andeer P.F."/>
            <person name="Li Z."/>
            <person name="Crits-Christoph A."/>
            <person name="Burstein D."/>
            <person name="Anantharaman K."/>
            <person name="Lane K.R."/>
            <person name="Thomas B.C."/>
            <person name="Pan C."/>
            <person name="Northen T.R."/>
            <person name="Banfield J.F."/>
        </authorList>
    </citation>
    <scope>NUCLEOTIDE SEQUENCE [LARGE SCALE GENOMIC DNA]</scope>
    <source>
        <strain evidence="1">NP_8</strain>
    </source>
</reference>
<dbReference type="AlphaFoldDB" id="A0A537IVC3"/>
<comment type="caution">
    <text evidence="1">The sequence shown here is derived from an EMBL/GenBank/DDBJ whole genome shotgun (WGS) entry which is preliminary data.</text>
</comment>
<proteinExistence type="predicted"/>